<organism evidence="2 3">
    <name type="scientific">Halorubrum rutilum</name>
    <dbReference type="NCBI Taxonomy" id="1364933"/>
    <lineage>
        <taxon>Archaea</taxon>
        <taxon>Methanobacteriati</taxon>
        <taxon>Methanobacteriota</taxon>
        <taxon>Stenosarchaea group</taxon>
        <taxon>Halobacteria</taxon>
        <taxon>Halobacteriales</taxon>
        <taxon>Haloferacaceae</taxon>
        <taxon>Halorubrum</taxon>
    </lineage>
</organism>
<proteinExistence type="predicted"/>
<gene>
    <name evidence="2" type="ORF">ACFQMF_08625</name>
</gene>
<dbReference type="EMBL" id="JBHTBL010000005">
    <property type="protein sequence ID" value="MFC7324642.1"/>
    <property type="molecule type" value="Genomic_DNA"/>
</dbReference>
<keyword evidence="3" id="KW-1185">Reference proteome</keyword>
<evidence type="ECO:0000313" key="3">
    <source>
        <dbReference type="Proteomes" id="UP001596545"/>
    </source>
</evidence>
<evidence type="ECO:0000256" key="1">
    <source>
        <dbReference type="SAM" id="MobiDB-lite"/>
    </source>
</evidence>
<evidence type="ECO:0000313" key="2">
    <source>
        <dbReference type="EMBL" id="MFC7324642.1"/>
    </source>
</evidence>
<accession>A0ABD6AKY6</accession>
<sequence>MTDGPTSIADDDGSERLGGPEPPADGAGPDGLDGASDRAGQHASADVAPELFGW</sequence>
<feature type="compositionally biased region" description="Low complexity" evidence="1">
    <location>
        <begin position="24"/>
        <end position="34"/>
    </location>
</feature>
<name>A0ABD6AKY6_9EURY</name>
<comment type="caution">
    <text evidence="2">The sequence shown here is derived from an EMBL/GenBank/DDBJ whole genome shotgun (WGS) entry which is preliminary data.</text>
</comment>
<dbReference type="RefSeq" id="WP_256408966.1">
    <property type="nucleotide sequence ID" value="NZ_JANHDN010000004.1"/>
</dbReference>
<dbReference type="Proteomes" id="UP001596545">
    <property type="component" value="Unassembled WGS sequence"/>
</dbReference>
<dbReference type="AlphaFoldDB" id="A0ABD6AKY6"/>
<protein>
    <submittedName>
        <fullName evidence="2">Uncharacterized protein</fullName>
    </submittedName>
</protein>
<feature type="region of interest" description="Disordered" evidence="1">
    <location>
        <begin position="1"/>
        <end position="54"/>
    </location>
</feature>
<reference evidence="2 3" key="1">
    <citation type="journal article" date="2019" name="Int. J. Syst. Evol. Microbiol.">
        <title>The Global Catalogue of Microorganisms (GCM) 10K type strain sequencing project: providing services to taxonomists for standard genome sequencing and annotation.</title>
        <authorList>
            <consortium name="The Broad Institute Genomics Platform"/>
            <consortium name="The Broad Institute Genome Sequencing Center for Infectious Disease"/>
            <person name="Wu L."/>
            <person name="Ma J."/>
        </authorList>
    </citation>
    <scope>NUCLEOTIDE SEQUENCE [LARGE SCALE GENOMIC DNA]</scope>
    <source>
        <strain evidence="2 3">CGMCC 1.12554</strain>
    </source>
</reference>